<dbReference type="InterPro" id="IPR011042">
    <property type="entry name" value="6-blade_b-propeller_TolB-like"/>
</dbReference>
<dbReference type="EMBL" id="SNXR01000014">
    <property type="protein sequence ID" value="TDP58875.1"/>
    <property type="molecule type" value="Genomic_DNA"/>
</dbReference>
<dbReference type="SUPFAM" id="SSF50952">
    <property type="entry name" value="Soluble quinoprotein glucose dehydrogenase"/>
    <property type="match status" value="1"/>
</dbReference>
<gene>
    <name evidence="4" type="ORF">BC748_2119</name>
</gene>
<protein>
    <submittedName>
        <fullName evidence="4">Putative secreted protein (Por secretion system target)</fullName>
    </submittedName>
</protein>
<organism evidence="4 5">
    <name type="scientific">Flavobacterium dankookense</name>
    <dbReference type="NCBI Taxonomy" id="706186"/>
    <lineage>
        <taxon>Bacteria</taxon>
        <taxon>Pseudomonadati</taxon>
        <taxon>Bacteroidota</taxon>
        <taxon>Flavobacteriia</taxon>
        <taxon>Flavobacteriales</taxon>
        <taxon>Flavobacteriaceae</taxon>
        <taxon>Flavobacterium</taxon>
    </lineage>
</organism>
<dbReference type="OrthoDB" id="9770043at2"/>
<evidence type="ECO:0000256" key="1">
    <source>
        <dbReference type="ARBA" id="ARBA00022729"/>
    </source>
</evidence>
<evidence type="ECO:0000259" key="2">
    <source>
        <dbReference type="Pfam" id="PF07995"/>
    </source>
</evidence>
<dbReference type="PANTHER" id="PTHR19328:SF75">
    <property type="entry name" value="ALDOSE SUGAR DEHYDROGENASE YLII"/>
    <property type="match status" value="1"/>
</dbReference>
<sequence>MKKIILLTLLFFYTTFFSQTIELEFFAGPFSSPVEITHPNNDNRFFVLEKGGYIKIVNSDGSVNETPFLDITSLVLDDGERGLLGLAFHPNYSTNGFFYINYINLDGNTVIARYSVSSNPNLADSTSAMIMMTINQPFAEHKGGTLKFANDGYLYISLGDGGGGGDPFGSAQNLTIDSTNPSRVYLGKILRIDVDSATPYGIPPTNPLIGQTGKEEIWALGLRNPWKFSFNRLNGGMWLADVGQENIEEINKIDFPFSNSLTNFGWRCYEGNEIYGSTNCPELNETQTPFAQYNHTFGCSITGGYYYTGNLYPNFQNKYFFADFCSAKIGMVDISGTITWSELLPYNYITTFGEDINGELYIANIQNGNIYKIIDTSLNTSSFDRASISVYPNPASDELFIKNENNIELSSVKITDLTGKTIVNQSSQLSSITISNLSKGMYFITVETKIGNIVTSKIIKQ</sequence>
<comment type="caution">
    <text evidence="4">The sequence shown here is derived from an EMBL/GenBank/DDBJ whole genome shotgun (WGS) entry which is preliminary data.</text>
</comment>
<dbReference type="Proteomes" id="UP000295260">
    <property type="component" value="Unassembled WGS sequence"/>
</dbReference>
<name>A0A4R6Q9M4_9FLAO</name>
<dbReference type="InterPro" id="IPR011041">
    <property type="entry name" value="Quinoprot_gluc/sorb_DH_b-prop"/>
</dbReference>
<dbReference type="Gene3D" id="2.120.10.30">
    <property type="entry name" value="TolB, C-terminal domain"/>
    <property type="match status" value="1"/>
</dbReference>
<dbReference type="Pfam" id="PF07995">
    <property type="entry name" value="GSDH"/>
    <property type="match status" value="1"/>
</dbReference>
<keyword evidence="1" id="KW-0732">Signal</keyword>
<dbReference type="RefSeq" id="WP_133533365.1">
    <property type="nucleotide sequence ID" value="NZ_SNXR01000014.1"/>
</dbReference>
<dbReference type="NCBIfam" id="TIGR04183">
    <property type="entry name" value="Por_Secre_tail"/>
    <property type="match status" value="1"/>
</dbReference>
<evidence type="ECO:0000259" key="3">
    <source>
        <dbReference type="Pfam" id="PF18962"/>
    </source>
</evidence>
<feature type="domain" description="Secretion system C-terminal sorting" evidence="3">
    <location>
        <begin position="390"/>
        <end position="459"/>
    </location>
</feature>
<accession>A0A4R6Q9M4</accession>
<dbReference type="InterPro" id="IPR012938">
    <property type="entry name" value="Glc/Sorbosone_DH"/>
</dbReference>
<evidence type="ECO:0000313" key="4">
    <source>
        <dbReference type="EMBL" id="TDP58875.1"/>
    </source>
</evidence>
<feature type="domain" description="Glucose/Sorbosone dehydrogenase" evidence="2">
    <location>
        <begin position="32"/>
        <end position="364"/>
    </location>
</feature>
<proteinExistence type="predicted"/>
<evidence type="ECO:0000313" key="5">
    <source>
        <dbReference type="Proteomes" id="UP000295260"/>
    </source>
</evidence>
<dbReference type="PANTHER" id="PTHR19328">
    <property type="entry name" value="HEDGEHOG-INTERACTING PROTEIN"/>
    <property type="match status" value="1"/>
</dbReference>
<dbReference type="Pfam" id="PF18962">
    <property type="entry name" value="Por_Secre_tail"/>
    <property type="match status" value="1"/>
</dbReference>
<dbReference type="AlphaFoldDB" id="A0A4R6Q9M4"/>
<reference evidence="4 5" key="1">
    <citation type="submission" date="2019-03" db="EMBL/GenBank/DDBJ databases">
        <title>Genomic Encyclopedia of Archaeal and Bacterial Type Strains, Phase II (KMG-II): from individual species to whole genera.</title>
        <authorList>
            <person name="Goeker M."/>
        </authorList>
    </citation>
    <scope>NUCLEOTIDE SEQUENCE [LARGE SCALE GENOMIC DNA]</scope>
    <source>
        <strain evidence="4 5">DSM 25687</strain>
    </source>
</reference>
<keyword evidence="5" id="KW-1185">Reference proteome</keyword>
<dbReference type="InterPro" id="IPR026444">
    <property type="entry name" value="Secre_tail"/>
</dbReference>